<name>E3K4Z2_PUCGT</name>
<sequence>MANEFPRFNILQHLARGIRLDEGRFPGGTGQTPVMPCLVARGEVPDGFDTNSVPFEQYECTLQLYDSTGAVRLPDTLMFRLQPVRCQFVPSMEDPNQIDPLFVFQEIMIRDCGVFRLRVILYEIGQTRVIATTMTDPFDIVEYGEFPGGARIWTPLSQHLRAHGIVLHLPPDNDSINWDEEYPTTNGIL</sequence>
<reference evidence="7" key="2">
    <citation type="journal article" date="2011" name="Proc. Natl. Acad. Sci. U.S.A.">
        <title>Obligate biotrophy features unraveled by the genomic analysis of rust fungi.</title>
        <authorList>
            <person name="Duplessis S."/>
            <person name="Cuomo C.A."/>
            <person name="Lin Y.-C."/>
            <person name="Aerts A."/>
            <person name="Tisserant E."/>
            <person name="Veneault-Fourrey C."/>
            <person name="Joly D.L."/>
            <person name="Hacquard S."/>
            <person name="Amselem J."/>
            <person name="Cantarel B.L."/>
            <person name="Chiu R."/>
            <person name="Coutinho P.M."/>
            <person name="Feau N."/>
            <person name="Field M."/>
            <person name="Frey P."/>
            <person name="Gelhaye E."/>
            <person name="Goldberg J."/>
            <person name="Grabherr M.G."/>
            <person name="Kodira C.D."/>
            <person name="Kohler A."/>
            <person name="Kuees U."/>
            <person name="Lindquist E.A."/>
            <person name="Lucas S.M."/>
            <person name="Mago R."/>
            <person name="Mauceli E."/>
            <person name="Morin E."/>
            <person name="Murat C."/>
            <person name="Pangilinan J.L."/>
            <person name="Park R."/>
            <person name="Pearson M."/>
            <person name="Quesneville H."/>
            <person name="Rouhier N."/>
            <person name="Sakthikumar S."/>
            <person name="Salamov A.A."/>
            <person name="Schmutz J."/>
            <person name="Selles B."/>
            <person name="Shapiro H."/>
            <person name="Tanguay P."/>
            <person name="Tuskan G.A."/>
            <person name="Henrissat B."/>
            <person name="Van de Peer Y."/>
            <person name="Rouze P."/>
            <person name="Ellis J.G."/>
            <person name="Dodds P.N."/>
            <person name="Schein J.E."/>
            <person name="Zhong S."/>
            <person name="Hamelin R.C."/>
            <person name="Grigoriev I.V."/>
            <person name="Szabo L.J."/>
            <person name="Martin F."/>
        </authorList>
    </citation>
    <scope>NUCLEOTIDE SEQUENCE [LARGE SCALE GENOMIC DNA]</scope>
    <source>
        <strain evidence="7">CRL 75-36-700-3 / race SCCL</strain>
    </source>
</reference>
<dbReference type="KEGG" id="pgr:PGTG_05628"/>
<dbReference type="Proteomes" id="UP000008783">
    <property type="component" value="Unassembled WGS sequence"/>
</dbReference>
<dbReference type="OrthoDB" id="5599552at2759"/>
<evidence type="ECO:0000256" key="2">
    <source>
        <dbReference type="ARBA" id="ARBA00023015"/>
    </source>
</evidence>
<evidence type="ECO:0000256" key="4">
    <source>
        <dbReference type="ARBA" id="ARBA00023242"/>
    </source>
</evidence>
<dbReference type="InParanoid" id="E3K4Z2"/>
<keyword evidence="2" id="KW-0805">Transcription regulation</keyword>
<dbReference type="RefSeq" id="XP_003323726.1">
    <property type="nucleotide sequence ID" value="XM_003323678.2"/>
</dbReference>
<dbReference type="Pfam" id="PF11754">
    <property type="entry name" value="Velvet"/>
    <property type="match status" value="1"/>
</dbReference>
<dbReference type="PANTHER" id="PTHR33572">
    <property type="entry name" value="SPORE DEVELOPMENT REGULATOR VOSA"/>
    <property type="match status" value="1"/>
</dbReference>
<accession>E3K4Z2</accession>
<protein>
    <recommendedName>
        <fullName evidence="5">Velvet domain-containing protein</fullName>
    </recommendedName>
</protein>
<dbReference type="InterPro" id="IPR038491">
    <property type="entry name" value="Velvet_dom_sf"/>
</dbReference>
<evidence type="ECO:0000259" key="5">
    <source>
        <dbReference type="PROSITE" id="PS51821"/>
    </source>
</evidence>
<dbReference type="AlphaFoldDB" id="E3K4Z2"/>
<dbReference type="GO" id="GO:0005992">
    <property type="term" value="P:trehalose biosynthetic process"/>
    <property type="evidence" value="ECO:0000318"/>
    <property type="project" value="GO_Central"/>
</dbReference>
<dbReference type="EMBL" id="DS178272">
    <property type="protein sequence ID" value="EFP79307.1"/>
    <property type="molecule type" value="Genomic_DNA"/>
</dbReference>
<dbReference type="GO" id="GO:0030435">
    <property type="term" value="P:sporulation resulting in formation of a cellular spore"/>
    <property type="evidence" value="ECO:0000318"/>
    <property type="project" value="GO_Central"/>
</dbReference>
<dbReference type="VEuPathDB" id="FungiDB:PGTG_05628"/>
<comment type="subcellular location">
    <subcellularLocation>
        <location evidence="1">Nucleus</location>
    </subcellularLocation>
</comment>
<keyword evidence="7" id="KW-1185">Reference proteome</keyword>
<dbReference type="InterPro" id="IPR037525">
    <property type="entry name" value="Velvet_dom"/>
</dbReference>
<evidence type="ECO:0000313" key="7">
    <source>
        <dbReference type="Proteomes" id="UP000008783"/>
    </source>
</evidence>
<dbReference type="GO" id="GO:0005634">
    <property type="term" value="C:nucleus"/>
    <property type="evidence" value="ECO:0000318"/>
    <property type="project" value="GO_Central"/>
</dbReference>
<evidence type="ECO:0000313" key="6">
    <source>
        <dbReference type="EMBL" id="EFP79307.1"/>
    </source>
</evidence>
<dbReference type="PANTHER" id="PTHR33572:SF3">
    <property type="entry name" value="VELVET COMPLEX SUBUNIT B"/>
    <property type="match status" value="1"/>
</dbReference>
<proteinExistence type="predicted"/>
<reference key="1">
    <citation type="submission" date="2007-01" db="EMBL/GenBank/DDBJ databases">
        <title>The Genome Sequence of Puccinia graminis f. sp. tritici Strain CRL 75-36-700-3.</title>
        <authorList>
            <consortium name="The Broad Institute Genome Sequencing Platform"/>
            <person name="Birren B."/>
            <person name="Lander E."/>
            <person name="Galagan J."/>
            <person name="Nusbaum C."/>
            <person name="Devon K."/>
            <person name="Cuomo C."/>
            <person name="Jaffe D."/>
            <person name="Butler J."/>
            <person name="Alvarez P."/>
            <person name="Gnerre S."/>
            <person name="Grabherr M."/>
            <person name="Mauceli E."/>
            <person name="Brockman W."/>
            <person name="Young S."/>
            <person name="LaButti K."/>
            <person name="Sykes S."/>
            <person name="DeCaprio D."/>
            <person name="Crawford M."/>
            <person name="Koehrsen M."/>
            <person name="Engels R."/>
            <person name="Montgomery P."/>
            <person name="Pearson M."/>
            <person name="Howarth C."/>
            <person name="Larson L."/>
            <person name="White J."/>
            <person name="Zeng Q."/>
            <person name="Kodira C."/>
            <person name="Yandava C."/>
            <person name="Alvarado L."/>
            <person name="O'Leary S."/>
            <person name="Szabo L."/>
            <person name="Dean R."/>
            <person name="Schein J."/>
        </authorList>
    </citation>
    <scope>NUCLEOTIDE SEQUENCE</scope>
    <source>
        <strain>CRL 75-36-700-3</strain>
    </source>
</reference>
<evidence type="ECO:0000256" key="3">
    <source>
        <dbReference type="ARBA" id="ARBA00023163"/>
    </source>
</evidence>
<gene>
    <name evidence="6" type="ORF">PGTG_05628</name>
</gene>
<organism evidence="6 7">
    <name type="scientific">Puccinia graminis f. sp. tritici (strain CRL 75-36-700-3 / race SCCL)</name>
    <name type="common">Black stem rust fungus</name>
    <dbReference type="NCBI Taxonomy" id="418459"/>
    <lineage>
        <taxon>Eukaryota</taxon>
        <taxon>Fungi</taxon>
        <taxon>Dikarya</taxon>
        <taxon>Basidiomycota</taxon>
        <taxon>Pucciniomycotina</taxon>
        <taxon>Pucciniomycetes</taxon>
        <taxon>Pucciniales</taxon>
        <taxon>Pucciniaceae</taxon>
        <taxon>Puccinia</taxon>
    </lineage>
</organism>
<feature type="domain" description="Velvet" evidence="5">
    <location>
        <begin position="1"/>
        <end position="170"/>
    </location>
</feature>
<dbReference type="InterPro" id="IPR021740">
    <property type="entry name" value="Velvet"/>
</dbReference>
<dbReference type="Gene3D" id="2.60.40.3960">
    <property type="entry name" value="Velvet domain"/>
    <property type="match status" value="1"/>
</dbReference>
<dbReference type="PROSITE" id="PS51821">
    <property type="entry name" value="VELVET"/>
    <property type="match status" value="1"/>
</dbReference>
<evidence type="ECO:0000256" key="1">
    <source>
        <dbReference type="ARBA" id="ARBA00004123"/>
    </source>
</evidence>
<dbReference type="GeneID" id="10531131"/>
<keyword evidence="4" id="KW-0539">Nucleus</keyword>
<dbReference type="HOGENOM" id="CLU_1435064_0_0_1"/>
<keyword evidence="3" id="KW-0804">Transcription</keyword>